<sequence>MKARLLAAMLIGMLSGGALVNALLGQQVDRLTLVNNELKEKLTATEKELQQVKENLAGHRPQTITALEVSVTLVQEKEIPGLDQARARLVIENHVREWLHPLLGQEVSRLDHLLIPRVVDRRQVDVDGRKYVLEVKLVVVAERTIIYLEALPQKNASAPGMSPPIGEFIYHDVLNTP</sequence>
<feature type="chain" id="PRO_5043526708" description="Sporulation membrane protein YtrI C-terminal domain-containing protein" evidence="2">
    <location>
        <begin position="21"/>
        <end position="177"/>
    </location>
</feature>
<evidence type="ECO:0000313" key="4">
    <source>
        <dbReference type="EMBL" id="AEG16115.1"/>
    </source>
</evidence>
<gene>
    <name evidence="4" type="ordered locus">Desku_2590</name>
</gene>
<organism evidence="4 5">
    <name type="scientific">Desulfofundulus kuznetsovii (strain DSM 6115 / VKM B-1805 / 17)</name>
    <name type="common">Desulfotomaculum kuznetsovii</name>
    <dbReference type="NCBI Taxonomy" id="760568"/>
    <lineage>
        <taxon>Bacteria</taxon>
        <taxon>Bacillati</taxon>
        <taxon>Bacillota</taxon>
        <taxon>Clostridia</taxon>
        <taxon>Eubacteriales</taxon>
        <taxon>Peptococcaceae</taxon>
        <taxon>Desulfofundulus</taxon>
    </lineage>
</organism>
<dbReference type="Pfam" id="PF26347">
    <property type="entry name" value="YtrI_sporulation"/>
    <property type="match status" value="1"/>
</dbReference>
<dbReference type="EMBL" id="CP002770">
    <property type="protein sequence ID" value="AEG16115.1"/>
    <property type="molecule type" value="Genomic_DNA"/>
</dbReference>
<feature type="coiled-coil region" evidence="1">
    <location>
        <begin position="28"/>
        <end position="55"/>
    </location>
</feature>
<evidence type="ECO:0000256" key="1">
    <source>
        <dbReference type="SAM" id="Coils"/>
    </source>
</evidence>
<dbReference type="AlphaFoldDB" id="A0AAU8PFA3"/>
<dbReference type="Proteomes" id="UP000009229">
    <property type="component" value="Chromosome"/>
</dbReference>
<keyword evidence="5" id="KW-1185">Reference proteome</keyword>
<name>A0AAU8PFA3_DESK7</name>
<dbReference type="InterPro" id="IPR058620">
    <property type="entry name" value="YtrI_C"/>
</dbReference>
<evidence type="ECO:0000256" key="2">
    <source>
        <dbReference type="SAM" id="SignalP"/>
    </source>
</evidence>
<reference evidence="5" key="1">
    <citation type="submission" date="2011-05" db="EMBL/GenBank/DDBJ databases">
        <title>Complete sequence of Desulfotomaculum kuznetsovii DSM 6115.</title>
        <authorList>
            <person name="Lucas S."/>
            <person name="Han J."/>
            <person name="Lapidus A."/>
            <person name="Cheng J.-F."/>
            <person name="Goodwin L."/>
            <person name="Pitluck S."/>
            <person name="Peters L."/>
            <person name="Mikhailova N."/>
            <person name="Lu M."/>
            <person name="Saunders E."/>
            <person name="Han C."/>
            <person name="Tapia R."/>
            <person name="Land M."/>
            <person name="Hauser L."/>
            <person name="Kyrpides N."/>
            <person name="Ivanova N."/>
            <person name="Pagani I."/>
            <person name="Nazina T."/>
            <person name="Ivanova A."/>
            <person name="Parshina S."/>
            <person name="Kuever J."/>
            <person name="Muyzer G."/>
            <person name="Plugge C."/>
            <person name="Stams A."/>
            <person name="Woyke T."/>
        </authorList>
    </citation>
    <scope>NUCLEOTIDE SEQUENCE [LARGE SCALE GENOMIC DNA]</scope>
    <source>
        <strain evidence="5">DSM 6115 / VKM B-1805 / 17</strain>
    </source>
</reference>
<feature type="domain" description="Sporulation membrane protein YtrI C-terminal" evidence="3">
    <location>
        <begin position="68"/>
        <end position="150"/>
    </location>
</feature>
<accession>A0AAU8PFA3</accession>
<keyword evidence="1" id="KW-0175">Coiled coil</keyword>
<evidence type="ECO:0000259" key="3">
    <source>
        <dbReference type="Pfam" id="PF26347"/>
    </source>
</evidence>
<protein>
    <recommendedName>
        <fullName evidence="3">Sporulation membrane protein YtrI C-terminal domain-containing protein</fullName>
    </recommendedName>
</protein>
<dbReference type="RefSeq" id="WP_013823626.1">
    <property type="nucleotide sequence ID" value="NC_015573.1"/>
</dbReference>
<dbReference type="KEGG" id="dku:Desku_2590"/>
<evidence type="ECO:0000313" key="5">
    <source>
        <dbReference type="Proteomes" id="UP000009229"/>
    </source>
</evidence>
<proteinExistence type="predicted"/>
<keyword evidence="2" id="KW-0732">Signal</keyword>
<feature type="signal peptide" evidence="2">
    <location>
        <begin position="1"/>
        <end position="20"/>
    </location>
</feature>